<dbReference type="AlphaFoldDB" id="X1IGQ6"/>
<evidence type="ECO:0000313" key="1">
    <source>
        <dbReference type="EMBL" id="GAH81576.1"/>
    </source>
</evidence>
<protein>
    <submittedName>
        <fullName evidence="1">Uncharacterized protein</fullName>
    </submittedName>
</protein>
<dbReference type="EMBL" id="BARU01036842">
    <property type="protein sequence ID" value="GAH81576.1"/>
    <property type="molecule type" value="Genomic_DNA"/>
</dbReference>
<name>X1IGQ6_9ZZZZ</name>
<accession>X1IGQ6</accession>
<reference evidence="1" key="1">
    <citation type="journal article" date="2014" name="Front. Microbiol.">
        <title>High frequency of phylogenetically diverse reductive dehalogenase-homologous genes in deep subseafloor sedimentary metagenomes.</title>
        <authorList>
            <person name="Kawai M."/>
            <person name="Futagami T."/>
            <person name="Toyoda A."/>
            <person name="Takaki Y."/>
            <person name="Nishi S."/>
            <person name="Hori S."/>
            <person name="Arai W."/>
            <person name="Tsubouchi T."/>
            <person name="Morono Y."/>
            <person name="Uchiyama I."/>
            <person name="Ito T."/>
            <person name="Fujiyama A."/>
            <person name="Inagaki F."/>
            <person name="Takami H."/>
        </authorList>
    </citation>
    <scope>NUCLEOTIDE SEQUENCE</scope>
    <source>
        <strain evidence="1">Expedition CK06-06</strain>
    </source>
</reference>
<sequence>MKEKHRWPTTSIRANPEVLHQARVAAVTQKKTLGQWLEEAIVEKVEREQKLSKEG</sequence>
<organism evidence="1">
    <name type="scientific">marine sediment metagenome</name>
    <dbReference type="NCBI Taxonomy" id="412755"/>
    <lineage>
        <taxon>unclassified sequences</taxon>
        <taxon>metagenomes</taxon>
        <taxon>ecological metagenomes</taxon>
    </lineage>
</organism>
<gene>
    <name evidence="1" type="ORF">S03H2_57475</name>
</gene>
<comment type="caution">
    <text evidence="1">The sequence shown here is derived from an EMBL/GenBank/DDBJ whole genome shotgun (WGS) entry which is preliminary data.</text>
</comment>
<proteinExistence type="predicted"/>